<dbReference type="Pfam" id="PF13246">
    <property type="entry name" value="Cation_ATPase"/>
    <property type="match status" value="1"/>
</dbReference>
<feature type="region of interest" description="Disordered" evidence="1">
    <location>
        <begin position="31"/>
        <end position="55"/>
    </location>
</feature>
<dbReference type="InterPro" id="IPR036412">
    <property type="entry name" value="HAD-like_sf"/>
</dbReference>
<name>A0ABV0NGK1_9TELE</name>
<reference evidence="2 3" key="1">
    <citation type="submission" date="2021-06" db="EMBL/GenBank/DDBJ databases">
        <authorList>
            <person name="Palmer J.M."/>
        </authorList>
    </citation>
    <scope>NUCLEOTIDE SEQUENCE [LARGE SCALE GENOMIC DNA]</scope>
    <source>
        <strain evidence="2 3">GA_2019</strain>
        <tissue evidence="2">Muscle</tissue>
    </source>
</reference>
<dbReference type="SUPFAM" id="SSF81660">
    <property type="entry name" value="Metal cation-transporting ATPase, ATP-binding domain N"/>
    <property type="match status" value="1"/>
</dbReference>
<keyword evidence="3" id="KW-1185">Reference proteome</keyword>
<evidence type="ECO:0000313" key="2">
    <source>
        <dbReference type="EMBL" id="MEQ2170536.1"/>
    </source>
</evidence>
<dbReference type="PANTHER" id="PTHR24092">
    <property type="entry name" value="PROBABLE PHOSPHOLIPID-TRANSPORTING ATPASE"/>
    <property type="match status" value="1"/>
</dbReference>
<sequence>VRLAVLNEPEAEEEVIFNQHQQLPRTRWSLEDEGIGPADTHWHDNRRKSKVASNGQSDVAFSSPLACTSPSSSQTNNPLEAFSSMLKKAGALFQRKSKRNYSLSEDPVIDSTKTESSRDPNRLQTCSLHALSQNDIFTAESEDLCYEAESPDEAALVYAARAYGFILLARTPNSVTVRLPSGEELVFEVLDTLTFDSNRKRMSVLVRHPVTKEYVLYTKGADYAIMELLGTPYAGATGIEDRLQENVPDTIVALREAGIHVWVLTGDKPETAVNIGYACRLLEEEDLVINMSCQNKVRRLQVIDR</sequence>
<accession>A0ABV0NGK1</accession>
<feature type="non-terminal residue" evidence="2">
    <location>
        <position position="1"/>
    </location>
</feature>
<protein>
    <submittedName>
        <fullName evidence="2">Uncharacterized protein</fullName>
    </submittedName>
</protein>
<dbReference type="Gene3D" id="3.40.1110.10">
    <property type="entry name" value="Calcium-transporting ATPase, cytoplasmic domain N"/>
    <property type="match status" value="1"/>
</dbReference>
<dbReference type="PANTHER" id="PTHR24092:SF79">
    <property type="entry name" value="PHOSPHOLIPID-TRANSPORTING ATPASE VB"/>
    <property type="match status" value="1"/>
</dbReference>
<evidence type="ECO:0000256" key="1">
    <source>
        <dbReference type="SAM" id="MobiDB-lite"/>
    </source>
</evidence>
<dbReference type="SUPFAM" id="SSF56784">
    <property type="entry name" value="HAD-like"/>
    <property type="match status" value="1"/>
</dbReference>
<comment type="caution">
    <text evidence="2">The sequence shown here is derived from an EMBL/GenBank/DDBJ whole genome shotgun (WGS) entry which is preliminary data.</text>
</comment>
<gene>
    <name evidence="2" type="ORF">GOODEAATRI_001203</name>
</gene>
<dbReference type="EMBL" id="JAHRIO010040016">
    <property type="protein sequence ID" value="MEQ2170536.1"/>
    <property type="molecule type" value="Genomic_DNA"/>
</dbReference>
<organism evidence="2 3">
    <name type="scientific">Goodea atripinnis</name>
    <dbReference type="NCBI Taxonomy" id="208336"/>
    <lineage>
        <taxon>Eukaryota</taxon>
        <taxon>Metazoa</taxon>
        <taxon>Chordata</taxon>
        <taxon>Craniata</taxon>
        <taxon>Vertebrata</taxon>
        <taxon>Euteleostomi</taxon>
        <taxon>Actinopterygii</taxon>
        <taxon>Neopterygii</taxon>
        <taxon>Teleostei</taxon>
        <taxon>Neoteleostei</taxon>
        <taxon>Acanthomorphata</taxon>
        <taxon>Ovalentaria</taxon>
        <taxon>Atherinomorphae</taxon>
        <taxon>Cyprinodontiformes</taxon>
        <taxon>Goodeidae</taxon>
        <taxon>Goodea</taxon>
    </lineage>
</organism>
<evidence type="ECO:0000313" key="3">
    <source>
        <dbReference type="Proteomes" id="UP001476798"/>
    </source>
</evidence>
<proteinExistence type="predicted"/>
<dbReference type="Proteomes" id="UP001476798">
    <property type="component" value="Unassembled WGS sequence"/>
</dbReference>
<dbReference type="InterPro" id="IPR023299">
    <property type="entry name" value="ATPase_P-typ_cyto_dom_N"/>
</dbReference>